<dbReference type="PATRIC" id="fig|1299321.3.peg.503"/>
<protein>
    <submittedName>
        <fullName evidence="2">Uncharacterized protein</fullName>
    </submittedName>
</protein>
<comment type="caution">
    <text evidence="2">The sequence shown here is derived from an EMBL/GenBank/DDBJ whole genome shotgun (WGS) entry which is preliminary data.</text>
</comment>
<organism evidence="2 3">
    <name type="scientific">Mycobacteroides abscessus subsp. bolletii 1513</name>
    <dbReference type="NCBI Taxonomy" id="1299321"/>
    <lineage>
        <taxon>Bacteria</taxon>
        <taxon>Bacillati</taxon>
        <taxon>Actinomycetota</taxon>
        <taxon>Actinomycetes</taxon>
        <taxon>Mycobacteriales</taxon>
        <taxon>Mycobacteriaceae</taxon>
        <taxon>Mycobacteroides</taxon>
        <taxon>Mycobacteroides abscessus</taxon>
    </lineage>
</organism>
<gene>
    <name evidence="2" type="ORF">I540_0525</name>
</gene>
<dbReference type="AlphaFoldDB" id="X8E0Q5"/>
<evidence type="ECO:0000313" key="3">
    <source>
        <dbReference type="Proteomes" id="UP000023351"/>
    </source>
</evidence>
<proteinExistence type="predicted"/>
<feature type="region of interest" description="Disordered" evidence="1">
    <location>
        <begin position="1"/>
        <end position="21"/>
    </location>
</feature>
<accession>X8E0Q5</accession>
<reference evidence="2 3" key="1">
    <citation type="submission" date="2013-12" db="EMBL/GenBank/DDBJ databases">
        <authorList>
            <person name="Zelazny A."/>
            <person name="Olivier K."/>
            <person name="Holland S."/>
            <person name="Lenaerts A."/>
            <person name="Ordway D."/>
            <person name="DeGroote M.A."/>
            <person name="Parker T."/>
            <person name="Sizemore C."/>
            <person name="Tallon L.J."/>
            <person name="Sadzewicz L.K."/>
            <person name="Sengamalay N."/>
            <person name="Fraser C.M."/>
            <person name="Hine E."/>
            <person name="Shefchek K.A."/>
            <person name="Das S.P."/>
            <person name="Tettelin H."/>
        </authorList>
    </citation>
    <scope>NUCLEOTIDE SEQUENCE [LARGE SCALE GENOMIC DNA]</scope>
    <source>
        <strain evidence="2 3">1513</strain>
    </source>
</reference>
<dbReference type="EMBL" id="JAOJ01000001">
    <property type="protein sequence ID" value="EUA73776.1"/>
    <property type="molecule type" value="Genomic_DNA"/>
</dbReference>
<name>X8E0Q5_9MYCO</name>
<sequence length="52" mass="5561">MGDFNDDPFDWRHQPGDSDLGGECVADAQGIESTGSVGECEGCVIARFDVVR</sequence>
<evidence type="ECO:0000256" key="1">
    <source>
        <dbReference type="SAM" id="MobiDB-lite"/>
    </source>
</evidence>
<evidence type="ECO:0000313" key="2">
    <source>
        <dbReference type="EMBL" id="EUA73776.1"/>
    </source>
</evidence>
<dbReference type="Proteomes" id="UP000023351">
    <property type="component" value="Unassembled WGS sequence"/>
</dbReference>